<feature type="region of interest" description="Disordered" evidence="1">
    <location>
        <begin position="937"/>
        <end position="956"/>
    </location>
</feature>
<feature type="compositionally biased region" description="Low complexity" evidence="1">
    <location>
        <begin position="943"/>
        <end position="956"/>
    </location>
</feature>
<name>A0A150P9A7_SORCE</name>
<dbReference type="AlphaFoldDB" id="A0A150P9A7"/>
<accession>A0A150P9A7</accession>
<organism evidence="3 4">
    <name type="scientific">Sorangium cellulosum</name>
    <name type="common">Polyangium cellulosum</name>
    <dbReference type="NCBI Taxonomy" id="56"/>
    <lineage>
        <taxon>Bacteria</taxon>
        <taxon>Pseudomonadati</taxon>
        <taxon>Myxococcota</taxon>
        <taxon>Polyangia</taxon>
        <taxon>Polyangiales</taxon>
        <taxon>Polyangiaceae</taxon>
        <taxon>Sorangium</taxon>
    </lineage>
</organism>
<protein>
    <recommendedName>
        <fullName evidence="2">Right handed beta helix domain-containing protein</fullName>
    </recommendedName>
</protein>
<dbReference type="InterPro" id="IPR012334">
    <property type="entry name" value="Pectin_lyas_fold"/>
</dbReference>
<dbReference type="EMBL" id="JELY01002605">
    <property type="protein sequence ID" value="KYF52068.1"/>
    <property type="molecule type" value="Genomic_DNA"/>
</dbReference>
<feature type="domain" description="Right handed beta helix" evidence="2">
    <location>
        <begin position="527"/>
        <end position="689"/>
    </location>
</feature>
<dbReference type="SMART" id="SM00710">
    <property type="entry name" value="PbH1"/>
    <property type="match status" value="12"/>
</dbReference>
<evidence type="ECO:0000256" key="1">
    <source>
        <dbReference type="SAM" id="MobiDB-lite"/>
    </source>
</evidence>
<evidence type="ECO:0000313" key="4">
    <source>
        <dbReference type="Proteomes" id="UP000075420"/>
    </source>
</evidence>
<dbReference type="Proteomes" id="UP000075420">
    <property type="component" value="Unassembled WGS sequence"/>
</dbReference>
<evidence type="ECO:0000259" key="2">
    <source>
        <dbReference type="Pfam" id="PF13229"/>
    </source>
</evidence>
<reference evidence="3 4" key="1">
    <citation type="submission" date="2014-02" db="EMBL/GenBank/DDBJ databases">
        <title>The small core and large imbalanced accessory genome model reveals a collaborative survival strategy of Sorangium cellulosum strains in nature.</title>
        <authorList>
            <person name="Han K."/>
            <person name="Peng R."/>
            <person name="Blom J."/>
            <person name="Li Y.-Z."/>
        </authorList>
    </citation>
    <scope>NUCLEOTIDE SEQUENCE [LARGE SCALE GENOMIC DNA]</scope>
    <source>
        <strain evidence="3 4">So0157-25</strain>
    </source>
</reference>
<feature type="non-terminal residue" evidence="3">
    <location>
        <position position="1"/>
    </location>
</feature>
<sequence>QGFEPDGQRGCAPILPDGACPAGQMAIPGDTACREVAPCGDGEYGSIPVDATTQFVNAAYAGADSDGTRARPWKRIQDGIDNARSGAIVAVAAGRYAEDLLVQSKRIRLWGRCPGLVEVVGTGAEIATVAISRSAASRSEVRSLAITGPELGLFTTGASDVLAEGVWIHDTGIEGLHVEDTLGPTSVAVRASLIEAAGELAVGLVGSETAIEATVVRNTQPGSDSYGMGIVTQPGAQGRATLDLRRSLVEQNRVVGIHILGSDATIEATVVRDTQPNRTGRFGRGLSIEHDPDTRERADVTVRASLLSHNHEFGVFVAASDATMEATVVRDTQPRNDETGGVGIEIEGDGRGGRAALAVRASLLENNHEAGVRIEGSDATLEGTVVRDTQPRRDGAFGRGIEVLSTRKERATLALRASLLERNHDTGVLAEGASADIETTVVRGTRPAGGGEDGIGIRVQGDRETGERSLLTLRTSLLEQNHYLGAHVLGSDATIEATVVRDTQPHGDGTAGHGVAIQAFPATGARAKATLRAVHLSRNHEVGVLVAGSDATIEATVVRDTQANRDGSGGYGVAIQHERGRSEVTIRASSVESNREFGVSVHASDATIEATVVRDTRSNREGAFGRGIGISDDLDTGERSKVTLRSSLVDENHDLGVLVSGSDATIEATIVRGTRPSSEGGLGRGVEIHAGRDTFARATALLRSSLVEHNHDNGVFVAGSDATVEATVVRDTQPGNVDGGSGIVIQDDLDASERSTLTMRASLVEHNHDTGVVILGSDATIEATVVRDTQPVDGEQRGHGVHIQDNDKTLERATAALRGVLVEQNHSFGVTIFRSDAAIEASVVRATQASGDGTRGDGVAVRSYGEPATATITSTVVESNARAGVSTFSAAVVLVSSAVRCNRLDLNGREEVENQPFTFDGSKDNVCGCEAPVSPCPVETATLSPPERLSPSEPLP</sequence>
<comment type="caution">
    <text evidence="3">The sequence shown here is derived from an EMBL/GenBank/DDBJ whole genome shotgun (WGS) entry which is preliminary data.</text>
</comment>
<gene>
    <name evidence="3" type="ORF">BE08_21325</name>
</gene>
<dbReference type="InterPro" id="IPR011050">
    <property type="entry name" value="Pectin_lyase_fold/virulence"/>
</dbReference>
<dbReference type="Gene3D" id="2.160.20.10">
    <property type="entry name" value="Single-stranded right-handed beta-helix, Pectin lyase-like"/>
    <property type="match status" value="3"/>
</dbReference>
<dbReference type="Pfam" id="PF13229">
    <property type="entry name" value="Beta_helix"/>
    <property type="match status" value="1"/>
</dbReference>
<dbReference type="InterPro" id="IPR039448">
    <property type="entry name" value="Beta_helix"/>
</dbReference>
<proteinExistence type="predicted"/>
<dbReference type="InterPro" id="IPR006626">
    <property type="entry name" value="PbH1"/>
</dbReference>
<evidence type="ECO:0000313" key="3">
    <source>
        <dbReference type="EMBL" id="KYF52068.1"/>
    </source>
</evidence>
<dbReference type="SUPFAM" id="SSF51126">
    <property type="entry name" value="Pectin lyase-like"/>
    <property type="match status" value="2"/>
</dbReference>